<keyword evidence="2" id="KW-1133">Transmembrane helix</keyword>
<dbReference type="Gene3D" id="3.40.50.80">
    <property type="entry name" value="Nucleotide-binding domain of ferredoxin-NADP reductase (FNR) module"/>
    <property type="match status" value="1"/>
</dbReference>
<dbReference type="PANTHER" id="PTHR11972">
    <property type="entry name" value="NADPH OXIDASE"/>
    <property type="match status" value="1"/>
</dbReference>
<organism evidence="4">
    <name type="scientific">viral metagenome</name>
    <dbReference type="NCBI Taxonomy" id="1070528"/>
    <lineage>
        <taxon>unclassified sequences</taxon>
        <taxon>metagenomes</taxon>
        <taxon>organismal metagenomes</taxon>
    </lineage>
</organism>
<dbReference type="AlphaFoldDB" id="A0A6C0ALK6"/>
<keyword evidence="2" id="KW-0472">Membrane</keyword>
<feature type="domain" description="FAD-binding 8" evidence="3">
    <location>
        <begin position="211"/>
        <end position="296"/>
    </location>
</feature>
<feature type="transmembrane region" description="Helical" evidence="2">
    <location>
        <begin position="186"/>
        <end position="206"/>
    </location>
</feature>
<evidence type="ECO:0000256" key="1">
    <source>
        <dbReference type="ARBA" id="ARBA00023002"/>
    </source>
</evidence>
<keyword evidence="1" id="KW-0560">Oxidoreductase</keyword>
<keyword evidence="2" id="KW-0812">Transmembrane</keyword>
<protein>
    <recommendedName>
        <fullName evidence="3">FAD-binding 8 domain-containing protein</fullName>
    </recommendedName>
</protein>
<name>A0A6C0ALK6_9ZZZZ</name>
<feature type="transmembrane region" description="Helical" evidence="2">
    <location>
        <begin position="116"/>
        <end position="135"/>
    </location>
</feature>
<reference evidence="4" key="1">
    <citation type="journal article" date="2020" name="Nature">
        <title>Giant virus diversity and host interactions through global metagenomics.</title>
        <authorList>
            <person name="Schulz F."/>
            <person name="Roux S."/>
            <person name="Paez-Espino D."/>
            <person name="Jungbluth S."/>
            <person name="Walsh D.A."/>
            <person name="Denef V.J."/>
            <person name="McMahon K.D."/>
            <person name="Konstantinidis K.T."/>
            <person name="Eloe-Fadrosh E.A."/>
            <person name="Kyrpides N.C."/>
            <person name="Woyke T."/>
        </authorList>
    </citation>
    <scope>NUCLEOTIDE SEQUENCE</scope>
    <source>
        <strain evidence="4">GVMAG-S-1091796-13</strain>
    </source>
</reference>
<evidence type="ECO:0000256" key="2">
    <source>
        <dbReference type="SAM" id="Phobius"/>
    </source>
</evidence>
<proteinExistence type="predicted"/>
<dbReference type="InterPro" id="IPR050369">
    <property type="entry name" value="RBOH/FRE"/>
</dbReference>
<dbReference type="InterPro" id="IPR017938">
    <property type="entry name" value="Riboflavin_synthase-like_b-brl"/>
</dbReference>
<dbReference type="PANTHER" id="PTHR11972:SF153">
    <property type="entry name" value="SUPEROXIDE-GENERATING NADPH OXIDASE HEAVY CHAIN SUBUNIT A"/>
    <property type="match status" value="1"/>
</dbReference>
<dbReference type="EMBL" id="MN740716">
    <property type="protein sequence ID" value="QHS80704.1"/>
    <property type="molecule type" value="Genomic_DNA"/>
</dbReference>
<evidence type="ECO:0000313" key="4">
    <source>
        <dbReference type="EMBL" id="QHS80704.1"/>
    </source>
</evidence>
<dbReference type="SUPFAM" id="SSF63380">
    <property type="entry name" value="Riboflavin synthase domain-like"/>
    <property type="match status" value="1"/>
</dbReference>
<dbReference type="InterPro" id="IPR013112">
    <property type="entry name" value="FAD-bd_8"/>
</dbReference>
<dbReference type="InterPro" id="IPR039261">
    <property type="entry name" value="FNR_nucleotide-bd"/>
</dbReference>
<dbReference type="CDD" id="cd06186">
    <property type="entry name" value="NOX_Duox_like_FAD_NADP"/>
    <property type="match status" value="1"/>
</dbReference>
<dbReference type="Pfam" id="PF08022">
    <property type="entry name" value="FAD_binding_8"/>
    <property type="match status" value="1"/>
</dbReference>
<sequence length="441" mass="52370">MKLYIWLISVTFLQFAIFTGLWYYYWLHPMFKCPCLKYQQSFPIAKSSAMLININLFLLLMSRIKFWKRYIYLSYFIIENLHKYFVTSFTIWCLVHSISHYINFIKVNNFVQLFDWGVGLTGNLIIILLILLVSFSLFKNIKETNYSVYIFLHYLITFCILTLSIIHGTFCTIKYTDINCPIPTTWMWLMLPCSVILCEIIYKYIFNTVIIEKVIYHNNILELQLPLPNNYCGKTIYINCMSINLFEWHPYTVHNINYYNNTCSIHIKIRGDWTKKLYNKLKGDTSSIKLLVDGPYYCLPKNFINHITTNNSLLISSGIAITNFAFTLKQLSKNPGLIKSKITIIIIVKSVDDISWLLDTFMSLSQYIEFVFYFTENPQNYFPFRYNLGRPKFNNIFDYLILQNRFITKNKIKVYYSGIQGIVKQIDKAQQKNDIFEYHLL</sequence>
<feature type="transmembrane region" description="Helical" evidence="2">
    <location>
        <begin position="5"/>
        <end position="24"/>
    </location>
</feature>
<feature type="transmembrane region" description="Helical" evidence="2">
    <location>
        <begin position="84"/>
        <end position="104"/>
    </location>
</feature>
<feature type="transmembrane region" description="Helical" evidence="2">
    <location>
        <begin position="44"/>
        <end position="64"/>
    </location>
</feature>
<dbReference type="GO" id="GO:0005886">
    <property type="term" value="C:plasma membrane"/>
    <property type="evidence" value="ECO:0007669"/>
    <property type="project" value="TreeGrafter"/>
</dbReference>
<dbReference type="GO" id="GO:0016491">
    <property type="term" value="F:oxidoreductase activity"/>
    <property type="evidence" value="ECO:0007669"/>
    <property type="project" value="UniProtKB-KW"/>
</dbReference>
<accession>A0A6C0ALK6</accession>
<feature type="transmembrane region" description="Helical" evidence="2">
    <location>
        <begin position="147"/>
        <end position="166"/>
    </location>
</feature>
<evidence type="ECO:0000259" key="3">
    <source>
        <dbReference type="Pfam" id="PF08022"/>
    </source>
</evidence>